<evidence type="ECO:0000313" key="1">
    <source>
        <dbReference type="EMBL" id="CAI0391535.1"/>
    </source>
</evidence>
<dbReference type="EMBL" id="CAMGYJ010000003">
    <property type="protein sequence ID" value="CAI0391535.1"/>
    <property type="molecule type" value="Genomic_DNA"/>
</dbReference>
<protein>
    <submittedName>
        <fullName evidence="1">Uncharacterized protein</fullName>
    </submittedName>
</protein>
<proteinExistence type="predicted"/>
<dbReference type="Proteomes" id="UP001154282">
    <property type="component" value="Unassembled WGS sequence"/>
</dbReference>
<evidence type="ECO:0000313" key="2">
    <source>
        <dbReference type="Proteomes" id="UP001154282"/>
    </source>
</evidence>
<reference evidence="1" key="1">
    <citation type="submission" date="2022-08" db="EMBL/GenBank/DDBJ databases">
        <authorList>
            <person name="Gutierrez-Valencia J."/>
        </authorList>
    </citation>
    <scope>NUCLEOTIDE SEQUENCE</scope>
</reference>
<comment type="caution">
    <text evidence="1">The sequence shown here is derived from an EMBL/GenBank/DDBJ whole genome shotgun (WGS) entry which is preliminary data.</text>
</comment>
<name>A0AAV0I5S0_9ROSI</name>
<accession>A0AAV0I5S0</accession>
<sequence length="15" mass="1775">MHSAMRRKRFSVIVG</sequence>
<keyword evidence="2" id="KW-1185">Reference proteome</keyword>
<gene>
    <name evidence="1" type="ORF">LITE_LOCUS7193</name>
</gene>
<organism evidence="1 2">
    <name type="scientific">Linum tenue</name>
    <dbReference type="NCBI Taxonomy" id="586396"/>
    <lineage>
        <taxon>Eukaryota</taxon>
        <taxon>Viridiplantae</taxon>
        <taxon>Streptophyta</taxon>
        <taxon>Embryophyta</taxon>
        <taxon>Tracheophyta</taxon>
        <taxon>Spermatophyta</taxon>
        <taxon>Magnoliopsida</taxon>
        <taxon>eudicotyledons</taxon>
        <taxon>Gunneridae</taxon>
        <taxon>Pentapetalae</taxon>
        <taxon>rosids</taxon>
        <taxon>fabids</taxon>
        <taxon>Malpighiales</taxon>
        <taxon>Linaceae</taxon>
        <taxon>Linum</taxon>
    </lineage>
</organism>